<dbReference type="PROSITE" id="PS50144">
    <property type="entry name" value="MATH"/>
    <property type="match status" value="1"/>
</dbReference>
<dbReference type="InterPro" id="IPR008974">
    <property type="entry name" value="TRAF-like"/>
</dbReference>
<dbReference type="CDD" id="cd00121">
    <property type="entry name" value="MATH"/>
    <property type="match status" value="1"/>
</dbReference>
<dbReference type="Gene3D" id="2.60.210.10">
    <property type="entry name" value="Apoptosis, Tumor Necrosis Factor Receptor Associated Protein 2, Chain A"/>
    <property type="match status" value="1"/>
</dbReference>
<comment type="caution">
    <text evidence="2">The sequence shown here is derived from an EMBL/GenBank/DDBJ whole genome shotgun (WGS) entry which is preliminary data.</text>
</comment>
<proteinExistence type="predicted"/>
<dbReference type="EMBL" id="CAWUPB010001156">
    <property type="protein sequence ID" value="CAK7338753.1"/>
    <property type="molecule type" value="Genomic_DNA"/>
</dbReference>
<protein>
    <recommendedName>
        <fullName evidence="1">MATH domain-containing protein</fullName>
    </recommendedName>
</protein>
<reference evidence="2 3" key="1">
    <citation type="submission" date="2024-01" db="EMBL/GenBank/DDBJ databases">
        <authorList>
            <person name="Waweru B."/>
        </authorList>
    </citation>
    <scope>NUCLEOTIDE SEQUENCE [LARGE SCALE GENOMIC DNA]</scope>
</reference>
<gene>
    <name evidence="2" type="ORF">DCAF_LOCUS13801</name>
</gene>
<sequence>MLSDNFIFCDGSVGRIMRLSRAGSALRKLKCGGEGQAPIVVLISNVARAGDVTAMKLHKVLRTAQFYVGRNWGQRMTYTYTDKRHNLESWLAEKQRFRKLPPTHYTFEIESFSSLLETKLEKYETKDFEAGGYNWRMVLYPKGKKKEYGSRHISLFLAISEPAGVSLGWEVNVAATFFVYDGIRDRYLAVQDNWRFHKFKAESCWEWRCLLLKEENVEYCFDTPGQGWGFREFMLLSTLKDPSTGYLVNDCMIVEAQFGLISVVTDFS</sequence>
<dbReference type="InterPro" id="IPR002083">
    <property type="entry name" value="MATH/TRAF_dom"/>
</dbReference>
<organism evidence="2 3">
    <name type="scientific">Dovyalis caffra</name>
    <dbReference type="NCBI Taxonomy" id="77055"/>
    <lineage>
        <taxon>Eukaryota</taxon>
        <taxon>Viridiplantae</taxon>
        <taxon>Streptophyta</taxon>
        <taxon>Embryophyta</taxon>
        <taxon>Tracheophyta</taxon>
        <taxon>Spermatophyta</taxon>
        <taxon>Magnoliopsida</taxon>
        <taxon>eudicotyledons</taxon>
        <taxon>Gunneridae</taxon>
        <taxon>Pentapetalae</taxon>
        <taxon>rosids</taxon>
        <taxon>fabids</taxon>
        <taxon>Malpighiales</taxon>
        <taxon>Salicaceae</taxon>
        <taxon>Flacourtieae</taxon>
        <taxon>Dovyalis</taxon>
    </lineage>
</organism>
<evidence type="ECO:0000313" key="2">
    <source>
        <dbReference type="EMBL" id="CAK7338753.1"/>
    </source>
</evidence>
<dbReference type="Proteomes" id="UP001314170">
    <property type="component" value="Unassembled WGS sequence"/>
</dbReference>
<evidence type="ECO:0000259" key="1">
    <source>
        <dbReference type="PROSITE" id="PS50144"/>
    </source>
</evidence>
<dbReference type="PANTHER" id="PTHR46162:SF40">
    <property type="entry name" value="TRAF-LIKE FAMILY PROTEIN"/>
    <property type="match status" value="1"/>
</dbReference>
<feature type="domain" description="MATH" evidence="1">
    <location>
        <begin position="102"/>
        <end position="258"/>
    </location>
</feature>
<dbReference type="SUPFAM" id="SSF49599">
    <property type="entry name" value="TRAF domain-like"/>
    <property type="match status" value="1"/>
</dbReference>
<name>A0AAV1RSU9_9ROSI</name>
<evidence type="ECO:0000313" key="3">
    <source>
        <dbReference type="Proteomes" id="UP001314170"/>
    </source>
</evidence>
<keyword evidence="3" id="KW-1185">Reference proteome</keyword>
<dbReference type="Pfam" id="PF22486">
    <property type="entry name" value="MATH_2"/>
    <property type="match status" value="1"/>
</dbReference>
<dbReference type="AlphaFoldDB" id="A0AAV1RSU9"/>
<accession>A0AAV1RSU9</accession>
<dbReference type="PANTHER" id="PTHR46162">
    <property type="entry name" value="TRAF-LIKE FAMILY PROTEIN"/>
    <property type="match status" value="1"/>
</dbReference>